<reference evidence="7" key="5">
    <citation type="submission" date="2023-08" db="EMBL/GenBank/DDBJ databases">
        <title>Complete Genome Sequences of butyrate producing Anaerostipes hadrus strains BA1 and GIF7 isolated from the terminal ileum of a healthy lean male.</title>
        <authorList>
            <person name="Low A."/>
            <person name="Sheludchenko M."/>
            <person name="Cheng H.E."/>
            <person name="Koh X.Q."/>
            <person name="Lee J."/>
        </authorList>
    </citation>
    <scope>NUCLEOTIDE SEQUENCE</scope>
    <source>
        <strain evidence="7">BA1</strain>
    </source>
</reference>
<reference evidence="6" key="4">
    <citation type="submission" date="2020-02" db="EMBL/GenBank/DDBJ databases">
        <authorList>
            <person name="Littmann E."/>
            <person name="Sorbara M."/>
        </authorList>
    </citation>
    <scope>NUCLEOTIDE SEQUENCE</scope>
    <source>
        <strain evidence="6">MSK.14.57</strain>
    </source>
</reference>
<dbReference type="EMBL" id="JAAITB010000004">
    <property type="protein sequence ID" value="NSJ78570.1"/>
    <property type="molecule type" value="Genomic_DNA"/>
</dbReference>
<evidence type="ECO:0000313" key="6">
    <source>
        <dbReference type="EMBL" id="NSJ78570.1"/>
    </source>
</evidence>
<dbReference type="Proteomes" id="UP001644750">
    <property type="component" value="Unassembled WGS sequence"/>
</dbReference>
<proteinExistence type="predicted"/>
<keyword evidence="11" id="KW-1185">Reference proteome</keyword>
<evidence type="ECO:0000313" key="5">
    <source>
        <dbReference type="EMBL" id="CUO92865.1"/>
    </source>
</evidence>
<gene>
    <name evidence="3" type="ORF">DO83_03960</name>
    <name evidence="4" type="ORF">ERS852425_00031</name>
    <name evidence="5" type="ORF">ERS852520_00211</name>
    <name evidence="6" type="ORF">G5A72_02970</name>
    <name evidence="7" type="ORF">RBI15_03240</name>
</gene>
<feature type="region of interest" description="Disordered" evidence="1">
    <location>
        <begin position="57"/>
        <end position="94"/>
    </location>
</feature>
<keyword evidence="2" id="KW-0472">Membrane</keyword>
<dbReference type="EMBL" id="CZAU01000001">
    <property type="protein sequence ID" value="CUO92865.1"/>
    <property type="molecule type" value="Genomic_DNA"/>
</dbReference>
<dbReference type="GeneID" id="92740387"/>
<sequence length="134" mass="15873">MKYEKCPICEEKLRNGVCPMCGYDFNRLGRSRILKDGHWDILTTDKKTSQPKYIHDEKRHPDFKNIKNTKTQSMKTQRKTSTYKNKKEKKRSKKGKWAVIVFILYLLSFLADLVPEAFTHIEDFINQILNGLNF</sequence>
<evidence type="ECO:0000313" key="3">
    <source>
        <dbReference type="EMBL" id="AQP38829.1"/>
    </source>
</evidence>
<name>A0A173QUJ3_ANAHA</name>
<keyword evidence="2" id="KW-1133">Transmembrane helix</keyword>
<feature type="transmembrane region" description="Helical" evidence="2">
    <location>
        <begin position="97"/>
        <end position="114"/>
    </location>
</feature>
<protein>
    <submittedName>
        <fullName evidence="4">Uncharacterized protein</fullName>
    </submittedName>
</protein>
<dbReference type="RefSeq" id="WP_009265252.1">
    <property type="nucleotide sequence ID" value="NZ_BAABYN010000001.1"/>
</dbReference>
<accession>A0A173QUJ3</accession>
<evidence type="ECO:0000313" key="8">
    <source>
        <dbReference type="Proteomes" id="UP000095564"/>
    </source>
</evidence>
<reference evidence="8 9" key="1">
    <citation type="submission" date="2015-09" db="EMBL/GenBank/DDBJ databases">
        <authorList>
            <consortium name="Pathogen Informatics"/>
        </authorList>
    </citation>
    <scope>NUCLEOTIDE SEQUENCE [LARGE SCALE GENOMIC DNA]</scope>
    <source>
        <strain evidence="4 9">2789STDY5608868</strain>
        <strain evidence="5 8">2789STDY5834908</strain>
    </source>
</reference>
<evidence type="ECO:0000313" key="9">
    <source>
        <dbReference type="Proteomes" id="UP000095598"/>
    </source>
</evidence>
<evidence type="ECO:0000313" key="7">
    <source>
        <dbReference type="EMBL" id="WMD17137.1"/>
    </source>
</evidence>
<keyword evidence="2" id="KW-0812">Transmembrane</keyword>
<dbReference type="EMBL" id="CP012098">
    <property type="protein sequence ID" value="AQP38829.1"/>
    <property type="molecule type" value="Genomic_DNA"/>
</dbReference>
<dbReference type="Proteomes" id="UP000188159">
    <property type="component" value="Chromosome"/>
</dbReference>
<evidence type="ECO:0000256" key="1">
    <source>
        <dbReference type="SAM" id="MobiDB-lite"/>
    </source>
</evidence>
<dbReference type="OrthoDB" id="1829120at2"/>
<dbReference type="Proteomes" id="UP000095598">
    <property type="component" value="Unassembled WGS sequence"/>
</dbReference>
<evidence type="ECO:0000313" key="4">
    <source>
        <dbReference type="EMBL" id="CUM69186.1"/>
    </source>
</evidence>
<dbReference type="EMBL" id="CYXT01000001">
    <property type="protein sequence ID" value="CUM69186.1"/>
    <property type="molecule type" value="Genomic_DNA"/>
</dbReference>
<feature type="compositionally biased region" description="Polar residues" evidence="1">
    <location>
        <begin position="66"/>
        <end position="75"/>
    </location>
</feature>
<evidence type="ECO:0000313" key="10">
    <source>
        <dbReference type="Proteomes" id="UP000188159"/>
    </source>
</evidence>
<organism evidence="4 9">
    <name type="scientific">Anaerostipes hadrus</name>
    <dbReference type="NCBI Taxonomy" id="649756"/>
    <lineage>
        <taxon>Bacteria</taxon>
        <taxon>Bacillati</taxon>
        <taxon>Bacillota</taxon>
        <taxon>Clostridia</taxon>
        <taxon>Lachnospirales</taxon>
        <taxon>Lachnospiraceae</taxon>
        <taxon>Anaerostipes</taxon>
    </lineage>
</organism>
<dbReference type="AlphaFoldDB" id="A0A173QUJ3"/>
<dbReference type="Proteomes" id="UP000095564">
    <property type="component" value="Unassembled WGS sequence"/>
</dbReference>
<feature type="compositionally biased region" description="Basic residues" evidence="1">
    <location>
        <begin position="84"/>
        <end position="94"/>
    </location>
</feature>
<reference evidence="3 10" key="2">
    <citation type="journal article" date="2016" name="Sci. Rep.">
        <title>Accelerated dysbiosis of gut microbiota during aggravation of DSS-induced colitis by a butyrate-producing bacterium.</title>
        <authorList>
            <person name="Zhang Q."/>
            <person name="Wu Y."/>
            <person name="Wang J."/>
            <person name="Wu G."/>
            <person name="Long W."/>
            <person name="Xue Z."/>
            <person name="Wang L."/>
            <person name="Zhang X."/>
            <person name="Pang X."/>
            <person name="Zhao Y."/>
            <person name="Zhao L."/>
            <person name="Zhang C."/>
        </authorList>
    </citation>
    <scope>NUCLEOTIDE SEQUENCE [LARGE SCALE GENOMIC DNA]</scope>
    <source>
        <strain evidence="3 10">BPB5</strain>
    </source>
</reference>
<reference evidence="6 11" key="3">
    <citation type="journal article" date="2020" name="Cell Host Microbe">
        <title>Functional and Genomic Variation between Human-Derived Isolates of Lachnospiraceae Reveals Inter- and Intra-Species Diversity.</title>
        <authorList>
            <person name="Sorbara M.T."/>
            <person name="Littmann E.R."/>
            <person name="Fontana E."/>
            <person name="Moody T.U."/>
            <person name="Kohout C.E."/>
            <person name="Gjonbalaj M."/>
            <person name="Eaton V."/>
            <person name="Seok R."/>
            <person name="Leiner I.M."/>
            <person name="Pamer E.G."/>
        </authorList>
    </citation>
    <scope>NUCLEOTIDE SEQUENCE [LARGE SCALE GENOMIC DNA]</scope>
    <source>
        <strain evidence="6 11">MSK.14.57</strain>
    </source>
</reference>
<dbReference type="EMBL" id="CP132968">
    <property type="protein sequence ID" value="WMD17137.1"/>
    <property type="molecule type" value="Genomic_DNA"/>
</dbReference>
<evidence type="ECO:0000256" key="2">
    <source>
        <dbReference type="SAM" id="Phobius"/>
    </source>
</evidence>
<dbReference type="Proteomes" id="UP001243496">
    <property type="component" value="Chromosome"/>
</dbReference>
<evidence type="ECO:0000313" key="11">
    <source>
        <dbReference type="Proteomes" id="UP001644750"/>
    </source>
</evidence>